<dbReference type="Proteomes" id="UP000315496">
    <property type="component" value="Chromosome 1"/>
</dbReference>
<keyword evidence="2" id="KW-1185">Reference proteome</keyword>
<organism evidence="1 2">
    <name type="scientific">Giardia muris</name>
    <dbReference type="NCBI Taxonomy" id="5742"/>
    <lineage>
        <taxon>Eukaryota</taxon>
        <taxon>Metamonada</taxon>
        <taxon>Diplomonadida</taxon>
        <taxon>Hexamitidae</taxon>
        <taxon>Giardiinae</taxon>
        <taxon>Giardia</taxon>
    </lineage>
</organism>
<dbReference type="EMBL" id="VDLU01000001">
    <property type="protein sequence ID" value="TNJ29832.1"/>
    <property type="molecule type" value="Genomic_DNA"/>
</dbReference>
<dbReference type="OrthoDB" id="10253701at2759"/>
<sequence length="1175" mass="131074">MNILLGCLLGLCLSEELDLHRAARQSVRTLARHLHPDADLFKLETSVVKSPEVSMLDGAALSFVDAIELFFGVGRERDLLGAQVSLLDSARSGNNLASAMVAHCYSAGLLGFPLSHTLARDHLVDILDAWVKGVAWTNPYEYVPIQPLRNIRVGLGGEQDGLAPSEREYLFEDACNNPGSYQAHTVTTGYLTGTLGFEKDYVLASRFAALASAIDSDTTWYDISRANEIVTALGLTEDTNGTGRLTKYRHTLPLSNYAYLDAVLQVVYGAEELLFHEHGEVFGIPEDMTLREYLADPQVNIKTSSSTLISEALQLYLKYGARYTPGIRLRREALLKNVLAGVESYLESFTAKPILDRSTKETCTKRGQSFGILAWSLFGGYSLPEEYKGTTFVVQAARILYLMAAREGCHMGLSGLSFLALSRYSIDVDTYVVPSTSNPVVMESIVPYLEEYFVTPEALKTCPLPAPLAWFTRIEQLTTLPMKLPATMEAFMGLDVASISGGFEASFYLALLLSRSVGKYSPKPFGFHPHLWEPEVEMMLRHQQNCTLFKNCPNDSLDFYRGLPVDERMAVHLAMHSASAGNIGGEILTGAFIHEGLLGMTHTARGNAIWAKAARRISGKWLLLNSTRDYHSGDQERFLSLFISYFFNGLAGSRISLCNAVEMLLDDVKESRSKTIAFRRHPRHRIAPALRIVYDGEEYLGTQAIVHFATQLVLGMCPLADPACASLLKRLHVLDPHTVQGLLFGDLNVTADYPQLGLELFNLITANGSLYEQYVRHRLGLVPMARNSTSIMRLLGLLLPTEDSNSNGSSQSLTLLSTRLALWYQALSQRILQAEPTKLQMIISIVKRVISFHLRILAWALLKPLYYFIWPIYWLVRTLCHVLAWLASHLTSWIRYVTGRKKKVREEGATVLYTPTQALRPSRVRFQRGETPDPFALLMDICFSGPLLLQSPELLPAQAEAILSEILGVLPYCLDLQAILSTLHAHILTNLYLQSIDPMNPDEFLQQDIRRYLMGLDASAFSLLTSSHGSPLMKYLLNYLNRYVRRNSIAAGHEQPRRHCLQQHISRYAHLLKHSLKGAKIDMASLTESITTLLTYEASALQTLIETNAPCSTTPQLYPTREDVFDWDVLGVIDYTPPFTVVWTVHAILFAKQHARALLTCLVGAIAVLVWDRGN</sequence>
<comment type="caution">
    <text evidence="1">The sequence shown here is derived from an EMBL/GenBank/DDBJ whole genome shotgun (WGS) entry which is preliminary data.</text>
</comment>
<protein>
    <submittedName>
        <fullName evidence="1">Uncharacterized protein</fullName>
    </submittedName>
</protein>
<gene>
    <name evidence="1" type="ORF">GMRT_15507</name>
</gene>
<dbReference type="VEuPathDB" id="GiardiaDB:GMRT_15507"/>
<evidence type="ECO:0000313" key="2">
    <source>
        <dbReference type="Proteomes" id="UP000315496"/>
    </source>
</evidence>
<name>A0A4Z1SVC1_GIAMU</name>
<reference evidence="1 2" key="1">
    <citation type="submission" date="2019-05" db="EMBL/GenBank/DDBJ databases">
        <title>The compact genome of Giardia muris reveals important steps in the evolution of intestinal protozoan parasites.</title>
        <authorList>
            <person name="Xu F."/>
            <person name="Jimenez-Gonzalez A."/>
            <person name="Einarsson E."/>
            <person name="Astvaldsson A."/>
            <person name="Peirasmaki D."/>
            <person name="Eckmann L."/>
            <person name="Andersson J.O."/>
            <person name="Svard S.G."/>
            <person name="Jerlstrom-Hultqvist J."/>
        </authorList>
    </citation>
    <scope>NUCLEOTIDE SEQUENCE [LARGE SCALE GENOMIC DNA]</scope>
    <source>
        <strain evidence="1 2">Roberts-Thomson</strain>
    </source>
</reference>
<proteinExistence type="predicted"/>
<evidence type="ECO:0000313" key="1">
    <source>
        <dbReference type="EMBL" id="TNJ29832.1"/>
    </source>
</evidence>
<dbReference type="AlphaFoldDB" id="A0A4Z1SVC1"/>
<accession>A0A4Z1SVC1</accession>